<evidence type="ECO:0000313" key="4">
    <source>
        <dbReference type="Proteomes" id="UP000676967"/>
    </source>
</evidence>
<name>A0ABM7LPP4_9ACTN</name>
<dbReference type="InterPro" id="IPR050564">
    <property type="entry name" value="F420-G6PD/mer"/>
</dbReference>
<proteinExistence type="predicted"/>
<evidence type="ECO:0000256" key="1">
    <source>
        <dbReference type="ARBA" id="ARBA00023002"/>
    </source>
</evidence>
<organism evidence="3 4">
    <name type="scientific">Actinoplanes ianthinogenes</name>
    <dbReference type="NCBI Taxonomy" id="122358"/>
    <lineage>
        <taxon>Bacteria</taxon>
        <taxon>Bacillati</taxon>
        <taxon>Actinomycetota</taxon>
        <taxon>Actinomycetes</taxon>
        <taxon>Micromonosporales</taxon>
        <taxon>Micromonosporaceae</taxon>
        <taxon>Actinoplanes</taxon>
    </lineage>
</organism>
<dbReference type="InterPro" id="IPR036661">
    <property type="entry name" value="Luciferase-like_sf"/>
</dbReference>
<dbReference type="CDD" id="cd01097">
    <property type="entry name" value="Tetrahydromethanopterin_reductase"/>
    <property type="match status" value="1"/>
</dbReference>
<dbReference type="Proteomes" id="UP000676967">
    <property type="component" value="Chromosome"/>
</dbReference>
<dbReference type="InterPro" id="IPR019951">
    <property type="entry name" value="F420_OxRdatse_Rv3520c_pred"/>
</dbReference>
<dbReference type="SUPFAM" id="SSF51679">
    <property type="entry name" value="Bacterial luciferase-like"/>
    <property type="match status" value="1"/>
</dbReference>
<dbReference type="PANTHER" id="PTHR43244:SF1">
    <property type="entry name" value="5,10-METHYLENETETRAHYDROMETHANOPTERIN REDUCTASE"/>
    <property type="match status" value="1"/>
</dbReference>
<dbReference type="NCBIfam" id="TIGR03559">
    <property type="entry name" value="F420_Rv3520c"/>
    <property type="match status" value="1"/>
</dbReference>
<gene>
    <name evidence="3" type="ORF">Aiant_18300</name>
</gene>
<evidence type="ECO:0000259" key="2">
    <source>
        <dbReference type="Pfam" id="PF00296"/>
    </source>
</evidence>
<protein>
    <submittedName>
        <fullName evidence="3">LLM class F420-dependent oxidoreductase</fullName>
    </submittedName>
</protein>
<accession>A0ABM7LPP4</accession>
<dbReference type="RefSeq" id="WP_189332454.1">
    <property type="nucleotide sequence ID" value="NZ_AP023356.1"/>
</dbReference>
<dbReference type="Pfam" id="PF00296">
    <property type="entry name" value="Bac_luciferase"/>
    <property type="match status" value="1"/>
</dbReference>
<dbReference type="EMBL" id="AP023356">
    <property type="protein sequence ID" value="BCJ41173.1"/>
    <property type="molecule type" value="Genomic_DNA"/>
</dbReference>
<evidence type="ECO:0000313" key="3">
    <source>
        <dbReference type="EMBL" id="BCJ41173.1"/>
    </source>
</evidence>
<dbReference type="PANTHER" id="PTHR43244">
    <property type="match status" value="1"/>
</dbReference>
<dbReference type="InterPro" id="IPR011251">
    <property type="entry name" value="Luciferase-like_dom"/>
</dbReference>
<reference evidence="3 4" key="1">
    <citation type="submission" date="2020-08" db="EMBL/GenBank/DDBJ databases">
        <title>Whole genome shotgun sequence of Actinoplanes ianthinogenes NBRC 13996.</title>
        <authorList>
            <person name="Komaki H."/>
            <person name="Tamura T."/>
        </authorList>
    </citation>
    <scope>NUCLEOTIDE SEQUENCE [LARGE SCALE GENOMIC DNA]</scope>
    <source>
        <strain evidence="3 4">NBRC 13996</strain>
    </source>
</reference>
<feature type="domain" description="Luciferase-like" evidence="2">
    <location>
        <begin position="7"/>
        <end position="314"/>
    </location>
</feature>
<dbReference type="Gene3D" id="3.20.20.30">
    <property type="entry name" value="Luciferase-like domain"/>
    <property type="match status" value="1"/>
</dbReference>
<sequence>MRLGIQLGYSGEGFAQAVDEVAECEAAGADLVVVPEAYSFDAVSQLGYLAARTRTMCLASGVMQLYTRTPTLTAMTAAGLDYVSGGRFALGLGASGPQVVEGFHGVRYDAPLARTREVVEICRSVWRRETLVHEGAHYRIPLAGKPLKLINRPVRDRIPILLAAMGPRNVALAAEIADGWQALFLDPEALPEVFGPALAQGRARRDPALGPLDIMVPMPFAVAEPTERLLARHRAQLALYIGGMGSRQRNFSNDLVRRYGYAEEAARIQELFLSGRRGEAAQVVPKKLLEATALVGSLGEVRDRVAALAAAGVTTLLVSPLAATRAERVEDVAKLKRVLAETNL</sequence>
<keyword evidence="1" id="KW-0560">Oxidoreductase</keyword>
<keyword evidence="4" id="KW-1185">Reference proteome</keyword>